<dbReference type="STRING" id="307972.A0A2G8KRG6"/>
<evidence type="ECO:0000313" key="2">
    <source>
        <dbReference type="EMBL" id="PIK50599.1"/>
    </source>
</evidence>
<reference evidence="2 3" key="1">
    <citation type="journal article" date="2017" name="PLoS Biol.">
        <title>The sea cucumber genome provides insights into morphological evolution and visceral regeneration.</title>
        <authorList>
            <person name="Zhang X."/>
            <person name="Sun L."/>
            <person name="Yuan J."/>
            <person name="Sun Y."/>
            <person name="Gao Y."/>
            <person name="Zhang L."/>
            <person name="Li S."/>
            <person name="Dai H."/>
            <person name="Hamel J.F."/>
            <person name="Liu C."/>
            <person name="Yu Y."/>
            <person name="Liu S."/>
            <person name="Lin W."/>
            <person name="Guo K."/>
            <person name="Jin S."/>
            <person name="Xu P."/>
            <person name="Storey K.B."/>
            <person name="Huan P."/>
            <person name="Zhang T."/>
            <person name="Zhou Y."/>
            <person name="Zhang J."/>
            <person name="Lin C."/>
            <person name="Li X."/>
            <person name="Xing L."/>
            <person name="Huo D."/>
            <person name="Sun M."/>
            <person name="Wang L."/>
            <person name="Mercier A."/>
            <person name="Li F."/>
            <person name="Yang H."/>
            <person name="Xiang J."/>
        </authorList>
    </citation>
    <scope>NUCLEOTIDE SEQUENCE [LARGE SCALE GENOMIC DNA]</scope>
    <source>
        <strain evidence="2">Shaxun</strain>
        <tissue evidence="2">Muscle</tissue>
    </source>
</reference>
<dbReference type="GO" id="GO:0005634">
    <property type="term" value="C:nucleus"/>
    <property type="evidence" value="ECO:0007669"/>
    <property type="project" value="TreeGrafter"/>
</dbReference>
<dbReference type="Proteomes" id="UP000230750">
    <property type="component" value="Unassembled WGS sequence"/>
</dbReference>
<dbReference type="InterPro" id="IPR053837">
    <property type="entry name" value="AIMP3/p18_C"/>
</dbReference>
<keyword evidence="2" id="KW-0648">Protein biosynthesis</keyword>
<dbReference type="InterPro" id="IPR053836">
    <property type="entry name" value="Arc1-like_N"/>
</dbReference>
<dbReference type="Pfam" id="PF21972">
    <property type="entry name" value="Arc1p_N_like"/>
    <property type="match status" value="1"/>
</dbReference>
<dbReference type="GO" id="GO:0003746">
    <property type="term" value="F:translation elongation factor activity"/>
    <property type="evidence" value="ECO:0007669"/>
    <property type="project" value="UniProtKB-KW"/>
</dbReference>
<dbReference type="CDD" id="cd10305">
    <property type="entry name" value="GST_C_AIMP3"/>
    <property type="match status" value="1"/>
</dbReference>
<accession>A0A2G8KRG6</accession>
<name>A0A2G8KRG6_STIJA</name>
<protein>
    <submittedName>
        <fullName evidence="2">Putative eukaryotic translation elongation factor 1 epsilon-1</fullName>
    </submittedName>
</protein>
<dbReference type="SUPFAM" id="SSF47616">
    <property type="entry name" value="GST C-terminal domain-like"/>
    <property type="match status" value="1"/>
</dbReference>
<dbReference type="InterPro" id="IPR010987">
    <property type="entry name" value="Glutathione-S-Trfase_C-like"/>
</dbReference>
<feature type="domain" description="GST C-terminal" evidence="1">
    <location>
        <begin position="132"/>
        <end position="264"/>
    </location>
</feature>
<comment type="caution">
    <text evidence="2">The sequence shown here is derived from an EMBL/GenBank/DDBJ whole genome shotgun (WGS) entry which is preliminary data.</text>
</comment>
<organism evidence="2 3">
    <name type="scientific">Stichopus japonicus</name>
    <name type="common">Sea cucumber</name>
    <dbReference type="NCBI Taxonomy" id="307972"/>
    <lineage>
        <taxon>Eukaryota</taxon>
        <taxon>Metazoa</taxon>
        <taxon>Echinodermata</taxon>
        <taxon>Eleutherozoa</taxon>
        <taxon>Echinozoa</taxon>
        <taxon>Holothuroidea</taxon>
        <taxon>Aspidochirotacea</taxon>
        <taxon>Aspidochirotida</taxon>
        <taxon>Stichopodidae</taxon>
        <taxon>Apostichopus</taxon>
    </lineage>
</organism>
<sequence>MLKWLAIRAFMGQTNFRRTVFEFDFTFTDQERGRDSPLLRLLVFMLTVRVCAALELNIASHYNHRGYLQAVRYHFEVLTWLRLKLSFVGKDCTMAPNRIDNDVKALARYFNLKNCKCKFDKKSGVTQLVHNGQTVCGLASIASFLVQNSEQPSLHGGSCHMTKAQIQQWLQYRVTIVDRCLNEKDVTTVLKELNSFLESRVYFVTSSLTVADLVLYFGLFAPFNQLTLQEKEKYLHLSRWFNNVQRVAKLEEFYPILPFSLNYLYEGVSEH</sequence>
<keyword evidence="3" id="KW-1185">Reference proteome</keyword>
<evidence type="ECO:0000313" key="3">
    <source>
        <dbReference type="Proteomes" id="UP000230750"/>
    </source>
</evidence>
<dbReference type="GO" id="GO:0005737">
    <property type="term" value="C:cytoplasm"/>
    <property type="evidence" value="ECO:0007669"/>
    <property type="project" value="TreeGrafter"/>
</dbReference>
<dbReference type="PANTHER" id="PTHR44490">
    <property type="entry name" value="EUKARYOTIC TRANSLATION ELONGATION FACTOR 1 EPSILON-1"/>
    <property type="match status" value="1"/>
</dbReference>
<dbReference type="PROSITE" id="PS50405">
    <property type="entry name" value="GST_CTER"/>
    <property type="match status" value="1"/>
</dbReference>
<dbReference type="EMBL" id="MRZV01000412">
    <property type="protein sequence ID" value="PIK50599.1"/>
    <property type="molecule type" value="Genomic_DNA"/>
</dbReference>
<dbReference type="InterPro" id="IPR036282">
    <property type="entry name" value="Glutathione-S-Trfase_C_sf"/>
</dbReference>
<proteinExistence type="predicted"/>
<dbReference type="GO" id="GO:0043517">
    <property type="term" value="P:positive regulation of DNA damage response, signal transduction by p53 class mediator"/>
    <property type="evidence" value="ECO:0007669"/>
    <property type="project" value="InterPro"/>
</dbReference>
<dbReference type="PANTHER" id="PTHR44490:SF1">
    <property type="entry name" value="EUKARYOTIC TRANSLATION ELONGATION FACTOR 1 EPSILON-1"/>
    <property type="match status" value="1"/>
</dbReference>
<dbReference type="Gene3D" id="1.20.1050.10">
    <property type="match status" value="1"/>
</dbReference>
<dbReference type="GO" id="GO:0017101">
    <property type="term" value="C:aminoacyl-tRNA synthetase multienzyme complex"/>
    <property type="evidence" value="ECO:0007669"/>
    <property type="project" value="InterPro"/>
</dbReference>
<gene>
    <name evidence="2" type="ORF">BSL78_12526</name>
</gene>
<evidence type="ECO:0000259" key="1">
    <source>
        <dbReference type="PROSITE" id="PS50405"/>
    </source>
</evidence>
<dbReference type="AlphaFoldDB" id="A0A2G8KRG6"/>
<dbReference type="InterPro" id="IPR042450">
    <property type="entry name" value="EEF1E1"/>
</dbReference>
<dbReference type="OrthoDB" id="19141at2759"/>
<keyword evidence="2" id="KW-0251">Elongation factor</keyword>